<dbReference type="InterPro" id="IPR046960">
    <property type="entry name" value="PPR_At4g14850-like_plant"/>
</dbReference>
<dbReference type="EMBL" id="JBJUIK010000005">
    <property type="protein sequence ID" value="KAL3526380.1"/>
    <property type="molecule type" value="Genomic_DNA"/>
</dbReference>
<reference evidence="4 5" key="1">
    <citation type="submission" date="2024-11" db="EMBL/GenBank/DDBJ databases">
        <title>A near-complete genome assembly of Cinchona calisaya.</title>
        <authorList>
            <person name="Lian D.C."/>
            <person name="Zhao X.W."/>
            <person name="Wei L."/>
        </authorList>
    </citation>
    <scope>NUCLEOTIDE SEQUENCE [LARGE SCALE GENOMIC DNA]</scope>
    <source>
        <tissue evidence="4">Nenye</tissue>
    </source>
</reference>
<feature type="transmembrane region" description="Helical" evidence="3">
    <location>
        <begin position="6"/>
        <end position="25"/>
    </location>
</feature>
<comment type="caution">
    <text evidence="4">The sequence shown here is derived from an EMBL/GenBank/DDBJ whole genome shotgun (WGS) entry which is preliminary data.</text>
</comment>
<feature type="repeat" description="PPR" evidence="2">
    <location>
        <begin position="357"/>
        <end position="387"/>
    </location>
</feature>
<dbReference type="PANTHER" id="PTHR47926:SF431">
    <property type="entry name" value="PENTATRICOPEPTIDE REPEAT-CONTAINING PROTEIN-RELATED"/>
    <property type="match status" value="1"/>
</dbReference>
<protein>
    <recommendedName>
        <fullName evidence="6">Pentatricopeptide repeat-containing protein</fullName>
    </recommendedName>
</protein>
<keyword evidence="1" id="KW-0677">Repeat</keyword>
<evidence type="ECO:0000313" key="4">
    <source>
        <dbReference type="EMBL" id="KAL3526380.1"/>
    </source>
</evidence>
<dbReference type="NCBIfam" id="TIGR00756">
    <property type="entry name" value="PPR"/>
    <property type="match status" value="4"/>
</dbReference>
<dbReference type="SUPFAM" id="SSF48452">
    <property type="entry name" value="TPR-like"/>
    <property type="match status" value="1"/>
</dbReference>
<organism evidence="4 5">
    <name type="scientific">Cinchona calisaya</name>
    <dbReference type="NCBI Taxonomy" id="153742"/>
    <lineage>
        <taxon>Eukaryota</taxon>
        <taxon>Viridiplantae</taxon>
        <taxon>Streptophyta</taxon>
        <taxon>Embryophyta</taxon>
        <taxon>Tracheophyta</taxon>
        <taxon>Spermatophyta</taxon>
        <taxon>Magnoliopsida</taxon>
        <taxon>eudicotyledons</taxon>
        <taxon>Gunneridae</taxon>
        <taxon>Pentapetalae</taxon>
        <taxon>asterids</taxon>
        <taxon>lamiids</taxon>
        <taxon>Gentianales</taxon>
        <taxon>Rubiaceae</taxon>
        <taxon>Cinchonoideae</taxon>
        <taxon>Cinchoneae</taxon>
        <taxon>Cinchona</taxon>
    </lineage>
</organism>
<dbReference type="Gene3D" id="1.25.40.10">
    <property type="entry name" value="Tetratricopeptide repeat domain"/>
    <property type="match status" value="3"/>
</dbReference>
<dbReference type="Pfam" id="PF13041">
    <property type="entry name" value="PPR_2"/>
    <property type="match status" value="2"/>
</dbReference>
<accession>A0ABD3A788</accession>
<feature type="repeat" description="PPR" evidence="2">
    <location>
        <begin position="119"/>
        <end position="153"/>
    </location>
</feature>
<feature type="repeat" description="PPR" evidence="2">
    <location>
        <begin position="220"/>
        <end position="254"/>
    </location>
</feature>
<gene>
    <name evidence="4" type="ORF">ACH5RR_011036</name>
</gene>
<dbReference type="AlphaFoldDB" id="A0ABD3A788"/>
<dbReference type="InterPro" id="IPR002885">
    <property type="entry name" value="PPR_rpt"/>
</dbReference>
<keyword evidence="3" id="KW-0472">Membrane</keyword>
<evidence type="ECO:0000256" key="3">
    <source>
        <dbReference type="SAM" id="Phobius"/>
    </source>
</evidence>
<sequence>MTLYMFLRIMICLMLFCGLLWLLDMSRIISLKRHWISVLEWLWWEVLLRTQLCLLVLFLHVSACAQLLDLNAGRSVHGFMIRKKLDGGLSLQNALLNLYAKWGSVKSAANLFSKMEEKDVISWGSMISCYAHNGSASRALELFNEMIVRGVEPNSVVVISSLQACEATGNLDLGKKLHELAVQKGFELDVMVATTLLDMYMSCSSPDEAVELFGKMIGKDAVSWSAVLCGCVQNGLAYKSMGLFRDMLCSQIQPDAIVMVKILTACSELGILQQACCLHGYLIRGGFDNNAFVGASLIESYAKCSSLGDAIKVFEGIKDRDVVIWSSMFAGYGFHGRGKESLELFYQMVKSSTVSPNNVTFLSILSACSHAGLVEEAIKLFNMMVSDYKLTPETKHYGIMVDLLGRIGELDQAMDIINQMPLPVCPHVWGTLLGASRIHQNMEMAEVAARNVFQLDPNHAGYYVLLSNMYAVDGKWDNAANVRTFVKEREIKKVSGQSTIELTDKVCTFIANDRYHPNSEQIYDLLMVLHAKMREEGCILDLDFLLHDTEDGF</sequence>
<dbReference type="GO" id="GO:0003729">
    <property type="term" value="F:mRNA binding"/>
    <property type="evidence" value="ECO:0007669"/>
    <property type="project" value="UniProtKB-ARBA"/>
</dbReference>
<dbReference type="FunFam" id="1.25.40.10:FF:000090">
    <property type="entry name" value="Pentatricopeptide repeat-containing protein, chloroplastic"/>
    <property type="match status" value="1"/>
</dbReference>
<evidence type="ECO:0000256" key="2">
    <source>
        <dbReference type="PROSITE-ProRule" id="PRU00708"/>
    </source>
</evidence>
<dbReference type="Proteomes" id="UP001630127">
    <property type="component" value="Unassembled WGS sequence"/>
</dbReference>
<feature type="repeat" description="PPR" evidence="2">
    <location>
        <begin position="321"/>
        <end position="355"/>
    </location>
</feature>
<evidence type="ECO:0000256" key="1">
    <source>
        <dbReference type="ARBA" id="ARBA00022737"/>
    </source>
</evidence>
<dbReference type="InterPro" id="IPR046848">
    <property type="entry name" value="E_motif"/>
</dbReference>
<dbReference type="FunFam" id="1.25.40.10:FF:000073">
    <property type="entry name" value="Pentatricopeptide repeat-containing protein chloroplastic"/>
    <property type="match status" value="2"/>
</dbReference>
<evidence type="ECO:0000313" key="5">
    <source>
        <dbReference type="Proteomes" id="UP001630127"/>
    </source>
</evidence>
<dbReference type="Pfam" id="PF20431">
    <property type="entry name" value="E_motif"/>
    <property type="match status" value="1"/>
</dbReference>
<proteinExistence type="predicted"/>
<evidence type="ECO:0008006" key="6">
    <source>
        <dbReference type="Google" id="ProtNLM"/>
    </source>
</evidence>
<keyword evidence="3" id="KW-0812">Transmembrane</keyword>
<keyword evidence="3" id="KW-1133">Transmembrane helix</keyword>
<keyword evidence="5" id="KW-1185">Reference proteome</keyword>
<dbReference type="PROSITE" id="PS51375">
    <property type="entry name" value="PPR"/>
    <property type="match status" value="4"/>
</dbReference>
<dbReference type="PANTHER" id="PTHR47926">
    <property type="entry name" value="PENTATRICOPEPTIDE REPEAT-CONTAINING PROTEIN"/>
    <property type="match status" value="1"/>
</dbReference>
<name>A0ABD3A788_9GENT</name>
<dbReference type="Pfam" id="PF20430">
    <property type="entry name" value="Eplus_motif"/>
    <property type="match status" value="1"/>
</dbReference>
<dbReference type="InterPro" id="IPR046849">
    <property type="entry name" value="E2_motif"/>
</dbReference>
<dbReference type="Pfam" id="PF01535">
    <property type="entry name" value="PPR"/>
    <property type="match status" value="3"/>
</dbReference>
<dbReference type="InterPro" id="IPR011990">
    <property type="entry name" value="TPR-like_helical_dom_sf"/>
</dbReference>